<dbReference type="KEGG" id="tva:4756009"/>
<dbReference type="InParanoid" id="A2FA78"/>
<proteinExistence type="predicted"/>
<name>A2FA78_TRIV3</name>
<dbReference type="AlphaFoldDB" id="A2FA78"/>
<reference evidence="1" key="1">
    <citation type="submission" date="2006-10" db="EMBL/GenBank/DDBJ databases">
        <authorList>
            <person name="Amadeo P."/>
            <person name="Zhao Q."/>
            <person name="Wortman J."/>
            <person name="Fraser-Liggett C."/>
            <person name="Carlton J."/>
        </authorList>
    </citation>
    <scope>NUCLEOTIDE SEQUENCE</scope>
    <source>
        <strain evidence="1">G3</strain>
    </source>
</reference>
<organism evidence="1 2">
    <name type="scientific">Trichomonas vaginalis (strain ATCC PRA-98 / G3)</name>
    <dbReference type="NCBI Taxonomy" id="412133"/>
    <lineage>
        <taxon>Eukaryota</taxon>
        <taxon>Metamonada</taxon>
        <taxon>Parabasalia</taxon>
        <taxon>Trichomonadida</taxon>
        <taxon>Trichomonadidae</taxon>
        <taxon>Trichomonas</taxon>
    </lineage>
</organism>
<dbReference type="VEuPathDB" id="TrichDB:TVAG_263310"/>
<dbReference type="VEuPathDB" id="TrichDB:TVAGG3_0390840"/>
<keyword evidence="2" id="KW-1185">Reference proteome</keyword>
<dbReference type="Proteomes" id="UP000001542">
    <property type="component" value="Unassembled WGS sequence"/>
</dbReference>
<dbReference type="RefSeq" id="XP_001311144.1">
    <property type="nucleotide sequence ID" value="XM_001311143.1"/>
</dbReference>
<accession>A2FA78</accession>
<evidence type="ECO:0000313" key="2">
    <source>
        <dbReference type="Proteomes" id="UP000001542"/>
    </source>
</evidence>
<dbReference type="EMBL" id="DS113684">
    <property type="protein sequence ID" value="EAX98214.1"/>
    <property type="molecule type" value="Genomic_DNA"/>
</dbReference>
<dbReference type="SMR" id="A2FA78"/>
<protein>
    <submittedName>
        <fullName evidence="1">Uncharacterized protein</fullName>
    </submittedName>
</protein>
<sequence length="192" mass="22386">MISRRTSTPLHQEDLQVTTQKSRNYVKRKTICTIVGVVKDADSNILQEPKEKILSDSELKRLWRLVNAHLHSDGRENLSYPTEWISNSESQKVLDLIHSLSESVKKIKNETQTAQYTKEGLLLDQTADLKEQIRKLERKIDYKQQHLSEIGTEISKLKLEMGKEKKLFIQKEKPKLAQLAKLQKRIELLKKE</sequence>
<evidence type="ECO:0000313" key="1">
    <source>
        <dbReference type="EMBL" id="EAX98214.1"/>
    </source>
</evidence>
<gene>
    <name evidence="1" type="ORF">TVAG_263310</name>
</gene>
<reference evidence="1" key="2">
    <citation type="journal article" date="2007" name="Science">
        <title>Draft genome sequence of the sexually transmitted pathogen Trichomonas vaginalis.</title>
        <authorList>
            <person name="Carlton J.M."/>
            <person name="Hirt R.P."/>
            <person name="Silva J.C."/>
            <person name="Delcher A.L."/>
            <person name="Schatz M."/>
            <person name="Zhao Q."/>
            <person name="Wortman J.R."/>
            <person name="Bidwell S.L."/>
            <person name="Alsmark U.C.M."/>
            <person name="Besteiro S."/>
            <person name="Sicheritz-Ponten T."/>
            <person name="Noel C.J."/>
            <person name="Dacks J.B."/>
            <person name="Foster P.G."/>
            <person name="Simillion C."/>
            <person name="Van de Peer Y."/>
            <person name="Miranda-Saavedra D."/>
            <person name="Barton G.J."/>
            <person name="Westrop G.D."/>
            <person name="Mueller S."/>
            <person name="Dessi D."/>
            <person name="Fiori P.L."/>
            <person name="Ren Q."/>
            <person name="Paulsen I."/>
            <person name="Zhang H."/>
            <person name="Bastida-Corcuera F.D."/>
            <person name="Simoes-Barbosa A."/>
            <person name="Brown M.T."/>
            <person name="Hayes R.D."/>
            <person name="Mukherjee M."/>
            <person name="Okumura C.Y."/>
            <person name="Schneider R."/>
            <person name="Smith A.J."/>
            <person name="Vanacova S."/>
            <person name="Villalvazo M."/>
            <person name="Haas B.J."/>
            <person name="Pertea M."/>
            <person name="Feldblyum T.V."/>
            <person name="Utterback T.R."/>
            <person name="Shu C.L."/>
            <person name="Osoegawa K."/>
            <person name="de Jong P.J."/>
            <person name="Hrdy I."/>
            <person name="Horvathova L."/>
            <person name="Zubacova Z."/>
            <person name="Dolezal P."/>
            <person name="Malik S.B."/>
            <person name="Logsdon J.M. Jr."/>
            <person name="Henze K."/>
            <person name="Gupta A."/>
            <person name="Wang C.C."/>
            <person name="Dunne R.L."/>
            <person name="Upcroft J.A."/>
            <person name="Upcroft P."/>
            <person name="White O."/>
            <person name="Salzberg S.L."/>
            <person name="Tang P."/>
            <person name="Chiu C.-H."/>
            <person name="Lee Y.-S."/>
            <person name="Embley T.M."/>
            <person name="Coombs G.H."/>
            <person name="Mottram J.C."/>
            <person name="Tachezy J."/>
            <person name="Fraser-Liggett C.M."/>
            <person name="Johnson P.J."/>
        </authorList>
    </citation>
    <scope>NUCLEOTIDE SEQUENCE [LARGE SCALE GENOMIC DNA]</scope>
    <source>
        <strain evidence="1">G3</strain>
    </source>
</reference>